<dbReference type="Pfam" id="PF01558">
    <property type="entry name" value="POR"/>
    <property type="match status" value="1"/>
</dbReference>
<dbReference type="Pfam" id="PF20169">
    <property type="entry name" value="DUF6537"/>
    <property type="match status" value="1"/>
</dbReference>
<dbReference type="InterPro" id="IPR029061">
    <property type="entry name" value="THDP-binding"/>
</dbReference>
<dbReference type="InterPro" id="IPR009014">
    <property type="entry name" value="Transketo_C/PFOR_II"/>
</dbReference>
<name>B8ENJ0_METSB</name>
<dbReference type="EMBL" id="CP001280">
    <property type="protein sequence ID" value="ACK50121.1"/>
    <property type="molecule type" value="Genomic_DNA"/>
</dbReference>
<dbReference type="Gene3D" id="3.40.920.10">
    <property type="entry name" value="Pyruvate-ferredoxin oxidoreductase, PFOR, domain III"/>
    <property type="match status" value="1"/>
</dbReference>
<gene>
    <name evidence="3" type="ordered locus">Msil_1152</name>
</gene>
<dbReference type="InterPro" id="IPR051457">
    <property type="entry name" value="2-oxoacid:Fd_oxidoreductase"/>
</dbReference>
<evidence type="ECO:0000313" key="3">
    <source>
        <dbReference type="EMBL" id="ACK50121.1"/>
    </source>
</evidence>
<sequence>MANVVKGPLDRLETSEGPAHGDVALSDKYDLAKRRIFVSGPQAVVRLLLLQKERDRRAGLNTAGFISGYPGSPLGGLDHGFLRAGAALEASDIKFQPGLNEDLAATAIWGAQQAEMRGEGKFDGVFGLWYGKGPGVDRSGDVLRHVNLAGTSKYGGVVALMGDDHTAESSSTAHQSEFTFIDVMMPILSPSGIQEIVDYGLLGFALSRYAGVWVGLKCLKDTVEATASIDGSLDRISPVLPDDFAPPPGGLNIRPRDAVLDQEKRLHYFKRDAVLAWLRANRLNKIVISGGAKARIGVIAAGKSYLDVRQAMDDLGVDEVRANALGLRVLKVGCVFPLEPASLREFARGLDLIIVVEEKRALIEAQLRHELYGSADQPVVIGKQDEAGRWLFPAPGALDANDIAIAIGRRLLRANRSEDLEQRVAALERAQAMLGASETLPVRTPYFCSGCPHNRSTEVPDGMRAYAGIGCHYMAQTMDRSTEGYTHMGGEGANWIGEAPFSTRPHVIQNLGDGTYNHSGILAIRFAVAAQTNITYKILFNDAIAMTGGQRLEGGLTVDRIARQLAAENVARITVVTDEPQKYPADVEWPPGLDIFPREKLDEAQRALADVRGVSILIYDQTCAAEKRRRRKRGEYPDPPKRVIINELVCEGCGDCGVKSNCVSIQPLETEFGRKRAIDQSTCNKDFSCADGFCPAFVTVHGAQLKRPPEAQAFDASTLPRPRLPEIGARPYGVLVAGIGGSGVVTIGAILGMAAHIEGKGCGAIDMAGLAQKGGPVVTHVKIAARPDDIHAIRVAAGEADLLLGCDLVVTGSAQARAAIRKGEAGVVVNSAEIFPGDFTRDPDFDLSGESIRRAIRQAAGDKAFFVDASATAATLLGNSIGANMFMLGFAWQKGFVPLEEVSLLRAIELNGEAVAMNRQAFFWGRRAAADPASVAAAAAALNPRAAPPEPQSLETLMRRRAEFLIDYQNASYAKRYLRAVRRIAEAEQIKAPGSDELAQAVARGLFKLMAIKDEYEVGRLYSDGSFARQVAATFDGDLKFEFHLAPPVLARKNAKGELLKSSYGPWMAEVFKTLARLKILRGTPFDLFGYSRERRMERKLIVGYERALTEIAVTLTPDNHAIAVEFAELPHKVRGFGHVKLRNAKDATFEGLELMDKFRMKSGHMQLAAE</sequence>
<feature type="domain" description="4Fe-4S ferredoxin-type" evidence="2">
    <location>
        <begin position="641"/>
        <end position="673"/>
    </location>
</feature>
<dbReference type="AlphaFoldDB" id="B8ENJ0"/>
<keyword evidence="1" id="KW-0560">Oxidoreductase</keyword>
<dbReference type="NCBIfam" id="NF009588">
    <property type="entry name" value="PRK13029.1"/>
    <property type="match status" value="1"/>
</dbReference>
<proteinExistence type="predicted"/>
<accession>B8ENJ0</accession>
<dbReference type="OrthoDB" id="9803617at2"/>
<dbReference type="SUPFAM" id="SSF53323">
    <property type="entry name" value="Pyruvate-ferredoxin oxidoreductase, PFOR, domain III"/>
    <property type="match status" value="1"/>
</dbReference>
<dbReference type="eggNOG" id="COG1014">
    <property type="taxonomic scope" value="Bacteria"/>
</dbReference>
<dbReference type="Gene3D" id="3.40.50.970">
    <property type="match status" value="1"/>
</dbReference>
<dbReference type="InterPro" id="IPR046667">
    <property type="entry name" value="DUF6537"/>
</dbReference>
<dbReference type="KEGG" id="msl:Msil_1152"/>
<dbReference type="CDD" id="cd07034">
    <property type="entry name" value="TPP_PYR_PFOR_IOR-alpha_like"/>
    <property type="match status" value="1"/>
</dbReference>
<dbReference type="PANTHER" id="PTHR48084">
    <property type="entry name" value="2-OXOGLUTARATE OXIDOREDUCTASE SUBUNIT KORB-RELATED"/>
    <property type="match status" value="1"/>
</dbReference>
<dbReference type="PANTHER" id="PTHR48084:SF3">
    <property type="entry name" value="SUBUNIT OF PYRUVATE:FLAVODOXIN OXIDOREDUCTASE"/>
    <property type="match status" value="1"/>
</dbReference>
<dbReference type="SUPFAM" id="SSF52922">
    <property type="entry name" value="TK C-terminal domain-like"/>
    <property type="match status" value="1"/>
</dbReference>
<keyword evidence="3" id="KW-0670">Pyruvate</keyword>
<dbReference type="eggNOG" id="COG4231">
    <property type="taxonomic scope" value="Bacteria"/>
</dbReference>
<evidence type="ECO:0000256" key="1">
    <source>
        <dbReference type="ARBA" id="ARBA00023002"/>
    </source>
</evidence>
<evidence type="ECO:0000313" key="4">
    <source>
        <dbReference type="Proteomes" id="UP000002257"/>
    </source>
</evidence>
<dbReference type="InterPro" id="IPR017896">
    <property type="entry name" value="4Fe4S_Fe-S-bd"/>
</dbReference>
<dbReference type="RefSeq" id="WP_012590191.1">
    <property type="nucleotide sequence ID" value="NC_011666.1"/>
</dbReference>
<evidence type="ECO:0000259" key="2">
    <source>
        <dbReference type="PROSITE" id="PS51379"/>
    </source>
</evidence>
<dbReference type="STRING" id="395965.Msil_1152"/>
<dbReference type="NCBIfam" id="NF009589">
    <property type="entry name" value="PRK13030.1"/>
    <property type="match status" value="1"/>
</dbReference>
<dbReference type="InterPro" id="IPR019752">
    <property type="entry name" value="Pyrv/ketoisovalerate_OxRed_cat"/>
</dbReference>
<organism evidence="3 4">
    <name type="scientific">Methylocella silvestris (strain DSM 15510 / CIP 108128 / LMG 27833 / NCIMB 13906 / BL2)</name>
    <dbReference type="NCBI Taxonomy" id="395965"/>
    <lineage>
        <taxon>Bacteria</taxon>
        <taxon>Pseudomonadati</taxon>
        <taxon>Pseudomonadota</taxon>
        <taxon>Alphaproteobacteria</taxon>
        <taxon>Hyphomicrobiales</taxon>
        <taxon>Beijerinckiaceae</taxon>
        <taxon>Methylocella</taxon>
    </lineage>
</organism>
<dbReference type="InterPro" id="IPR002869">
    <property type="entry name" value="Pyrv_flavodox_OxRed_cen"/>
</dbReference>
<dbReference type="PROSITE" id="PS51379">
    <property type="entry name" value="4FE4S_FER_2"/>
    <property type="match status" value="1"/>
</dbReference>
<protein>
    <submittedName>
        <fullName evidence="3">Pyruvate ferredoxin/flavodoxin oxidoreductase</fullName>
    </submittedName>
</protein>
<dbReference type="GO" id="GO:0016903">
    <property type="term" value="F:oxidoreductase activity, acting on the aldehyde or oxo group of donors"/>
    <property type="evidence" value="ECO:0007669"/>
    <property type="project" value="InterPro"/>
</dbReference>
<dbReference type="HOGENOM" id="CLU_009166_1_0_5"/>
<keyword evidence="4" id="KW-1185">Reference proteome</keyword>
<dbReference type="InterPro" id="IPR002880">
    <property type="entry name" value="Pyrv_Fd/Flavodoxin_OxRdtase_N"/>
</dbReference>
<dbReference type="Proteomes" id="UP000002257">
    <property type="component" value="Chromosome"/>
</dbReference>
<reference evidence="3 4" key="1">
    <citation type="journal article" date="2010" name="J. Bacteriol.">
        <title>Complete genome sequence of the aerobic facultative methanotroph Methylocella silvestris BL2.</title>
        <authorList>
            <person name="Chen Y."/>
            <person name="Crombie A."/>
            <person name="Rahman M.T."/>
            <person name="Dedysh S.N."/>
            <person name="Liesack W."/>
            <person name="Stott M.B."/>
            <person name="Alam M."/>
            <person name="Theisen A.R."/>
            <person name="Murrell J.C."/>
            <person name="Dunfield P.F."/>
        </authorList>
    </citation>
    <scope>NUCLEOTIDE SEQUENCE [LARGE SCALE GENOMIC DNA]</scope>
    <source>
        <strain evidence="4">DSM 15510 / CIP 108128 / LMG 27833 / NCIMB 13906 / BL2</strain>
    </source>
</reference>
<dbReference type="SUPFAM" id="SSF52518">
    <property type="entry name" value="Thiamin diphosphate-binding fold (THDP-binding)"/>
    <property type="match status" value="2"/>
</dbReference>